<keyword evidence="3" id="KW-1185">Reference proteome</keyword>
<proteinExistence type="predicted"/>
<organism evidence="2 3">
    <name type="scientific">Aspergillus avenaceus</name>
    <dbReference type="NCBI Taxonomy" id="36643"/>
    <lineage>
        <taxon>Eukaryota</taxon>
        <taxon>Fungi</taxon>
        <taxon>Dikarya</taxon>
        <taxon>Ascomycota</taxon>
        <taxon>Pezizomycotina</taxon>
        <taxon>Eurotiomycetes</taxon>
        <taxon>Eurotiomycetidae</taxon>
        <taxon>Eurotiales</taxon>
        <taxon>Aspergillaceae</taxon>
        <taxon>Aspergillus</taxon>
        <taxon>Aspergillus subgen. Circumdati</taxon>
    </lineage>
</organism>
<name>A0A5N6U9S0_ASPAV</name>
<accession>A0A5N6U9S0</accession>
<evidence type="ECO:0000313" key="2">
    <source>
        <dbReference type="EMBL" id="KAE8155364.1"/>
    </source>
</evidence>
<dbReference type="OrthoDB" id="5086500at2759"/>
<feature type="signal peptide" evidence="1">
    <location>
        <begin position="1"/>
        <end position="21"/>
    </location>
</feature>
<gene>
    <name evidence="2" type="ORF">BDV25DRAFT_146531</name>
</gene>
<evidence type="ECO:0000313" key="3">
    <source>
        <dbReference type="Proteomes" id="UP000325780"/>
    </source>
</evidence>
<dbReference type="EMBL" id="ML742023">
    <property type="protein sequence ID" value="KAE8155364.1"/>
    <property type="molecule type" value="Genomic_DNA"/>
</dbReference>
<protein>
    <submittedName>
        <fullName evidence="2">Uncharacterized protein</fullName>
    </submittedName>
</protein>
<reference evidence="2 3" key="1">
    <citation type="submission" date="2019-04" db="EMBL/GenBank/DDBJ databases">
        <title>Friends and foes A comparative genomics study of 23 Aspergillus species from section Flavi.</title>
        <authorList>
            <consortium name="DOE Joint Genome Institute"/>
            <person name="Kjaerbolling I."/>
            <person name="Vesth T."/>
            <person name="Frisvad J.C."/>
            <person name="Nybo J.L."/>
            <person name="Theobald S."/>
            <person name="Kildgaard S."/>
            <person name="Isbrandt T."/>
            <person name="Kuo A."/>
            <person name="Sato A."/>
            <person name="Lyhne E.K."/>
            <person name="Kogle M.E."/>
            <person name="Wiebenga A."/>
            <person name="Kun R.S."/>
            <person name="Lubbers R.J."/>
            <person name="Makela M.R."/>
            <person name="Barry K."/>
            <person name="Chovatia M."/>
            <person name="Clum A."/>
            <person name="Daum C."/>
            <person name="Haridas S."/>
            <person name="He G."/>
            <person name="LaButti K."/>
            <person name="Lipzen A."/>
            <person name="Mondo S."/>
            <person name="Riley R."/>
            <person name="Salamov A."/>
            <person name="Simmons B.A."/>
            <person name="Magnuson J.K."/>
            <person name="Henrissat B."/>
            <person name="Mortensen U.H."/>
            <person name="Larsen T.O."/>
            <person name="Devries R.P."/>
            <person name="Grigoriev I.V."/>
            <person name="Machida M."/>
            <person name="Baker S.E."/>
            <person name="Andersen M.R."/>
        </authorList>
    </citation>
    <scope>NUCLEOTIDE SEQUENCE [LARGE SCALE GENOMIC DNA]</scope>
    <source>
        <strain evidence="2 3">IBT 18842</strain>
    </source>
</reference>
<dbReference type="Proteomes" id="UP000325780">
    <property type="component" value="Unassembled WGS sequence"/>
</dbReference>
<sequence>MPSRQQILAAVAAVGIPSVHAAMGSALSTGPVATNSWIREATSTLVLPDGPSGGSSDAITSLWVGMGTSNGDLIQSIADNWQQDDWTMYAYTLTSTGVNSQMPIYGDGQKNADKGAKVTMHYKFDDASGNYTQTVLVNGNTVSTLSTSDGHAQGWGSSVECAENNCGTVGAHSWTDTKIILDSADPNYINTLAKGEGVTGGDMSTSDGGKTWTITTFGIPEHTFSD</sequence>
<keyword evidence="1" id="KW-0732">Signal</keyword>
<evidence type="ECO:0000256" key="1">
    <source>
        <dbReference type="SAM" id="SignalP"/>
    </source>
</evidence>
<dbReference type="AlphaFoldDB" id="A0A5N6U9S0"/>
<feature type="chain" id="PRO_5025049055" evidence="1">
    <location>
        <begin position="22"/>
        <end position="226"/>
    </location>
</feature>